<dbReference type="InterPro" id="IPR036682">
    <property type="entry name" value="OS_D_A10/PebIII_sf"/>
</dbReference>
<dbReference type="AlphaFoldDB" id="A0A6J2JES4"/>
<dbReference type="RefSeq" id="XP_028028025.1">
    <property type="nucleotide sequence ID" value="XM_028172224.1"/>
</dbReference>
<feature type="signal peptide" evidence="1">
    <location>
        <begin position="1"/>
        <end position="19"/>
    </location>
</feature>
<proteinExistence type="predicted"/>
<evidence type="ECO:0000313" key="3">
    <source>
        <dbReference type="RefSeq" id="XP_028028025.1"/>
    </source>
</evidence>
<dbReference type="OrthoDB" id="6625994at2759"/>
<dbReference type="PANTHER" id="PTHR11257">
    <property type="entry name" value="CHEMOSENSORY PROTEIN-RELATED"/>
    <property type="match status" value="1"/>
</dbReference>
<evidence type="ECO:0000313" key="2">
    <source>
        <dbReference type="Proteomes" id="UP000504629"/>
    </source>
</evidence>
<organism evidence="2 3">
    <name type="scientific">Bombyx mandarina</name>
    <name type="common">Wild silk moth</name>
    <name type="synonym">Wild silkworm</name>
    <dbReference type="NCBI Taxonomy" id="7092"/>
    <lineage>
        <taxon>Eukaryota</taxon>
        <taxon>Metazoa</taxon>
        <taxon>Ecdysozoa</taxon>
        <taxon>Arthropoda</taxon>
        <taxon>Hexapoda</taxon>
        <taxon>Insecta</taxon>
        <taxon>Pterygota</taxon>
        <taxon>Neoptera</taxon>
        <taxon>Endopterygota</taxon>
        <taxon>Lepidoptera</taxon>
        <taxon>Glossata</taxon>
        <taxon>Ditrysia</taxon>
        <taxon>Bombycoidea</taxon>
        <taxon>Bombycidae</taxon>
        <taxon>Bombycinae</taxon>
        <taxon>Bombyx</taxon>
    </lineage>
</organism>
<dbReference type="PANTHER" id="PTHR11257:SF12">
    <property type="entry name" value="EJACULATORY BULB-SPECIFIC PROTEIN 3-RELATED"/>
    <property type="match status" value="1"/>
</dbReference>
<sequence>MKSVIILLCFLGVATVVIARPKTPFDNINIEEIFENRRLLLGYINCILERGNCTRAGKDLKSSLKNVLEENCDKCSEDQRKSIIKVINYLVSSEPESWNQLKSKYDPEGKYLIKYEAKMESN</sequence>
<dbReference type="Gene3D" id="1.10.2080.10">
    <property type="entry name" value="Insect odorant-binding protein A10/Ejaculatory bulb-specific protein 3"/>
    <property type="match status" value="1"/>
</dbReference>
<keyword evidence="2" id="KW-1185">Reference proteome</keyword>
<keyword evidence="1" id="KW-0732">Signal</keyword>
<name>A0A6J2JES4_BOMMA</name>
<evidence type="ECO:0000256" key="1">
    <source>
        <dbReference type="SAM" id="SignalP"/>
    </source>
</evidence>
<dbReference type="SUPFAM" id="SSF100910">
    <property type="entry name" value="Chemosensory protein Csp2"/>
    <property type="match status" value="1"/>
</dbReference>
<dbReference type="InterPro" id="IPR005055">
    <property type="entry name" value="A10/PebIII"/>
</dbReference>
<gene>
    <name evidence="3" type="primary">LOC114241397</name>
</gene>
<dbReference type="Pfam" id="PF03392">
    <property type="entry name" value="OS-D"/>
    <property type="match status" value="1"/>
</dbReference>
<reference evidence="3" key="1">
    <citation type="submission" date="2025-08" db="UniProtKB">
        <authorList>
            <consortium name="RefSeq"/>
        </authorList>
    </citation>
    <scope>IDENTIFICATION</scope>
    <source>
        <tissue evidence="3">Silk gland</tissue>
    </source>
</reference>
<dbReference type="Proteomes" id="UP000504629">
    <property type="component" value="Unplaced"/>
</dbReference>
<dbReference type="CTD" id="649024"/>
<dbReference type="GeneID" id="114241397"/>
<feature type="chain" id="PRO_5027102372" evidence="1">
    <location>
        <begin position="20"/>
        <end position="122"/>
    </location>
</feature>
<accession>A0A6J2JES4</accession>
<dbReference type="KEGG" id="bman:114241397"/>
<protein>
    <submittedName>
        <fullName evidence="3">Ejaculatory bulb-specific protein 3-like</fullName>
    </submittedName>
</protein>